<keyword evidence="1" id="KW-0175">Coiled coil</keyword>
<dbReference type="EMBL" id="CP133217">
    <property type="protein sequence ID" value="WML87711.1"/>
    <property type="molecule type" value="Genomic_DNA"/>
</dbReference>
<evidence type="ECO:0000256" key="1">
    <source>
        <dbReference type="SAM" id="Coils"/>
    </source>
</evidence>
<dbReference type="AlphaFoldDB" id="A0AA51R5I5"/>
<name>A0AA51R5I5_9GAMM</name>
<proteinExistence type="predicted"/>
<sequence length="55" mass="6701">MSKLSQLTTRKQKLERKLFLLEMDIRNFHNEQERQELLSKLEDIKQEINDLIDSI</sequence>
<dbReference type="Proteomes" id="UP001229862">
    <property type="component" value="Chromosome"/>
</dbReference>
<dbReference type="Proteomes" id="UP001223336">
    <property type="component" value="Unassembled WGS sequence"/>
</dbReference>
<dbReference type="RefSeq" id="WP_308136309.1">
    <property type="nucleotide sequence ID" value="NZ_CP133197.1"/>
</dbReference>
<organism evidence="3">
    <name type="scientific">Thiothrix subterranea</name>
    <dbReference type="NCBI Taxonomy" id="2735563"/>
    <lineage>
        <taxon>Bacteria</taxon>
        <taxon>Pseudomonadati</taxon>
        <taxon>Pseudomonadota</taxon>
        <taxon>Gammaproteobacteria</taxon>
        <taxon>Thiotrichales</taxon>
        <taxon>Thiotrichaceae</taxon>
        <taxon>Thiothrix</taxon>
    </lineage>
</organism>
<keyword evidence="4" id="KW-1185">Reference proteome</keyword>
<evidence type="ECO:0000313" key="2">
    <source>
        <dbReference type="EMBL" id="MDQ5770625.1"/>
    </source>
</evidence>
<reference evidence="3 4" key="1">
    <citation type="submission" date="2023-08" db="EMBL/GenBank/DDBJ databases">
        <title>New molecular markers tilS and rpoB for phylogenetic and monitoring studies of the genus Thiothrix biodiversity.</title>
        <authorList>
            <person name="Ravin N.V."/>
            <person name="Smolyakov D."/>
            <person name="Markov N.D."/>
            <person name="Beletsky A.V."/>
            <person name="Mardanov A.V."/>
            <person name="Rudenko T.S."/>
            <person name="Grabovich M.Y."/>
        </authorList>
    </citation>
    <scope>NUCLEOTIDE SEQUENCE</scope>
    <source>
        <strain evidence="3">DNT52</strain>
        <strain evidence="2 4">H33</strain>
    </source>
</reference>
<feature type="coiled-coil region" evidence="1">
    <location>
        <begin position="4"/>
        <end position="54"/>
    </location>
</feature>
<accession>A0AA51R5I5</accession>
<dbReference type="EMBL" id="JAVFKN010000035">
    <property type="protein sequence ID" value="MDQ5770625.1"/>
    <property type="molecule type" value="Genomic_DNA"/>
</dbReference>
<gene>
    <name evidence="2" type="ORF">RCC75_19005</name>
    <name evidence="3" type="ORF">RCG00_04935</name>
</gene>
<protein>
    <submittedName>
        <fullName evidence="3">Uncharacterized protein</fullName>
    </submittedName>
</protein>
<evidence type="ECO:0000313" key="4">
    <source>
        <dbReference type="Proteomes" id="UP001223336"/>
    </source>
</evidence>
<evidence type="ECO:0000313" key="3">
    <source>
        <dbReference type="EMBL" id="WML87711.1"/>
    </source>
</evidence>